<dbReference type="InterPro" id="IPR008136">
    <property type="entry name" value="CinA_C"/>
</dbReference>
<organism evidence="2 3">
    <name type="scientific">Pseudothauera lacus</name>
    <dbReference type="NCBI Taxonomy" id="2136175"/>
    <lineage>
        <taxon>Bacteria</taxon>
        <taxon>Pseudomonadati</taxon>
        <taxon>Pseudomonadota</taxon>
        <taxon>Betaproteobacteria</taxon>
        <taxon>Rhodocyclales</taxon>
        <taxon>Zoogloeaceae</taxon>
        <taxon>Pseudothauera</taxon>
    </lineage>
</organism>
<dbReference type="SUPFAM" id="SSF142433">
    <property type="entry name" value="CinA-like"/>
    <property type="match status" value="1"/>
</dbReference>
<evidence type="ECO:0000313" key="3">
    <source>
        <dbReference type="Proteomes" id="UP000241193"/>
    </source>
</evidence>
<dbReference type="Pfam" id="PF02464">
    <property type="entry name" value="CinA"/>
    <property type="match status" value="1"/>
</dbReference>
<dbReference type="InterPro" id="IPR036653">
    <property type="entry name" value="CinA-like_C"/>
</dbReference>
<evidence type="ECO:0000259" key="1">
    <source>
        <dbReference type="Pfam" id="PF02464"/>
    </source>
</evidence>
<reference evidence="2 3" key="2">
    <citation type="submission" date="2018-04" db="EMBL/GenBank/DDBJ databases">
        <title>Thauera lacus sp. nov., isolated from an saline lake in Inner Mongolia, China.</title>
        <authorList>
            <person name="Liang Q.-Y."/>
        </authorList>
    </citation>
    <scope>NUCLEOTIDE SEQUENCE [LARGE SCALE GENOMIC DNA]</scope>
    <source>
        <strain evidence="2 3">D20</strain>
    </source>
</reference>
<keyword evidence="3" id="KW-1185">Reference proteome</keyword>
<gene>
    <name evidence="2" type="ORF">C8261_11845</name>
</gene>
<evidence type="ECO:0000313" key="2">
    <source>
        <dbReference type="EMBL" id="PTD95967.1"/>
    </source>
</evidence>
<sequence length="166" mass="17076">MDIELATLSRELGDALAARGWRLSAAESCTGGWIAATVTDTPGSSAWFDRGFVTYSNAAKCEMLEVCPLTVDSHGAVSEETVREMVAGALAHSLADIAVAVSGIAGPDGGSAAKPVGTVCIGWGVYGDLPRIATCHFSGDREAVRRQTVIAALRGVIALARGDADL</sequence>
<name>A0A2T4IDW6_9RHOO</name>
<dbReference type="OrthoDB" id="9801454at2"/>
<protein>
    <submittedName>
        <fullName evidence="2">Damage-inducible protein CinA</fullName>
    </submittedName>
</protein>
<dbReference type="Gene3D" id="3.90.950.20">
    <property type="entry name" value="CinA-like"/>
    <property type="match status" value="1"/>
</dbReference>
<dbReference type="RefSeq" id="WP_107493930.1">
    <property type="nucleotide sequence ID" value="NZ_PZKC01000009.1"/>
</dbReference>
<dbReference type="Proteomes" id="UP000241193">
    <property type="component" value="Unassembled WGS sequence"/>
</dbReference>
<feature type="domain" description="CinA C-terminal" evidence="1">
    <location>
        <begin position="7"/>
        <end position="157"/>
    </location>
</feature>
<accession>A0A2T4IDW6</accession>
<reference evidence="2 3" key="1">
    <citation type="submission" date="2018-03" db="EMBL/GenBank/DDBJ databases">
        <authorList>
            <person name="Keele B.F."/>
        </authorList>
    </citation>
    <scope>NUCLEOTIDE SEQUENCE [LARGE SCALE GENOMIC DNA]</scope>
    <source>
        <strain evidence="2 3">D20</strain>
    </source>
</reference>
<comment type="caution">
    <text evidence="2">The sequence shown here is derived from an EMBL/GenBank/DDBJ whole genome shotgun (WGS) entry which is preliminary data.</text>
</comment>
<dbReference type="EMBL" id="PZKC01000009">
    <property type="protein sequence ID" value="PTD95967.1"/>
    <property type="molecule type" value="Genomic_DNA"/>
</dbReference>
<dbReference type="NCBIfam" id="TIGR00199">
    <property type="entry name" value="PncC_domain"/>
    <property type="match status" value="1"/>
</dbReference>
<proteinExistence type="predicted"/>
<dbReference type="AlphaFoldDB" id="A0A2T4IDW6"/>